<dbReference type="Proteomes" id="UP001163823">
    <property type="component" value="Chromosome 3"/>
</dbReference>
<dbReference type="PANTHER" id="PTHR13620">
    <property type="entry name" value="3-5 EXONUCLEASE"/>
    <property type="match status" value="1"/>
</dbReference>
<name>A0AAD7VIA2_QUISA</name>
<dbReference type="EMBL" id="JARAOO010000003">
    <property type="protein sequence ID" value="KAJ7976540.1"/>
    <property type="molecule type" value="Genomic_DNA"/>
</dbReference>
<comment type="caution">
    <text evidence="5">The sequence shown here is derived from an EMBL/GenBank/DDBJ whole genome shotgun (WGS) entry which is preliminary data.</text>
</comment>
<evidence type="ECO:0000256" key="1">
    <source>
        <dbReference type="ARBA" id="ARBA00022722"/>
    </source>
</evidence>
<dbReference type="KEGG" id="qsa:O6P43_006311"/>
<dbReference type="GO" id="GO:0046872">
    <property type="term" value="F:metal ion binding"/>
    <property type="evidence" value="ECO:0007669"/>
    <property type="project" value="UniProtKB-KW"/>
</dbReference>
<organism evidence="5 6">
    <name type="scientific">Quillaja saponaria</name>
    <name type="common">Soap bark tree</name>
    <dbReference type="NCBI Taxonomy" id="32244"/>
    <lineage>
        <taxon>Eukaryota</taxon>
        <taxon>Viridiplantae</taxon>
        <taxon>Streptophyta</taxon>
        <taxon>Embryophyta</taxon>
        <taxon>Tracheophyta</taxon>
        <taxon>Spermatophyta</taxon>
        <taxon>Magnoliopsida</taxon>
        <taxon>eudicotyledons</taxon>
        <taxon>Gunneridae</taxon>
        <taxon>Pentapetalae</taxon>
        <taxon>rosids</taxon>
        <taxon>fabids</taxon>
        <taxon>Fabales</taxon>
        <taxon>Quillajaceae</taxon>
        <taxon>Quillaja</taxon>
    </lineage>
</organism>
<evidence type="ECO:0000256" key="4">
    <source>
        <dbReference type="ARBA" id="ARBA00022839"/>
    </source>
</evidence>
<keyword evidence="3" id="KW-0378">Hydrolase</keyword>
<evidence type="ECO:0000256" key="2">
    <source>
        <dbReference type="ARBA" id="ARBA00022723"/>
    </source>
</evidence>
<proteinExistence type="predicted"/>
<reference evidence="5" key="1">
    <citation type="journal article" date="2023" name="Science">
        <title>Elucidation of the pathway for biosynthesis of saponin adjuvants from the soapbark tree.</title>
        <authorList>
            <person name="Reed J."/>
            <person name="Orme A."/>
            <person name="El-Demerdash A."/>
            <person name="Owen C."/>
            <person name="Martin L.B.B."/>
            <person name="Misra R.C."/>
            <person name="Kikuchi S."/>
            <person name="Rejzek M."/>
            <person name="Martin A.C."/>
            <person name="Harkess A."/>
            <person name="Leebens-Mack J."/>
            <person name="Louveau T."/>
            <person name="Stephenson M.J."/>
            <person name="Osbourn A."/>
        </authorList>
    </citation>
    <scope>NUCLEOTIDE SEQUENCE</scope>
    <source>
        <strain evidence="5">S10</strain>
    </source>
</reference>
<dbReference type="InterPro" id="IPR012337">
    <property type="entry name" value="RNaseH-like_sf"/>
</dbReference>
<evidence type="ECO:0000256" key="3">
    <source>
        <dbReference type="ARBA" id="ARBA00022801"/>
    </source>
</evidence>
<keyword evidence="1" id="KW-0540">Nuclease</keyword>
<evidence type="ECO:0000313" key="6">
    <source>
        <dbReference type="Proteomes" id="UP001163823"/>
    </source>
</evidence>
<dbReference type="InterPro" id="IPR036397">
    <property type="entry name" value="RNaseH_sf"/>
</dbReference>
<protein>
    <submittedName>
        <fullName evidence="5">Werner Syndrome-like exonuclease-like</fullName>
    </submittedName>
</protein>
<accession>A0AAD7VIA2</accession>
<sequence length="236" mass="27331">MNYISLWGNRLQNPFWSPPPVGESRATLLGKCYHIRFYEYSLCCYLTSHREEIQRWSEFVLDRVNGSSGNESGNSSRNMVLGFSTRWKRPKTRHNPIIPSTLQLCYGNICIIIQGHVLFNLPDSLRQVLDSPLINFVGIDSTYHKYLLRTYYGLDIRNAIELSSLAAPYLNVKREETKRWEIGTFVKVFFNKEYEPSPEMYSLDWEGVLLEKQVNVAALGAFFAWRMGLICKPITA</sequence>
<gene>
    <name evidence="5" type="ORF">O6P43_006311</name>
</gene>
<keyword evidence="4 5" id="KW-0269">Exonuclease</keyword>
<dbReference type="SUPFAM" id="SSF53098">
    <property type="entry name" value="Ribonuclease H-like"/>
    <property type="match status" value="1"/>
</dbReference>
<evidence type="ECO:0000313" key="5">
    <source>
        <dbReference type="EMBL" id="KAJ7976540.1"/>
    </source>
</evidence>
<keyword evidence="6" id="KW-1185">Reference proteome</keyword>
<dbReference type="InterPro" id="IPR051132">
    <property type="entry name" value="3-5_Exonuclease_domain"/>
</dbReference>
<dbReference type="AlphaFoldDB" id="A0AAD7VIA2"/>
<keyword evidence="2" id="KW-0479">Metal-binding</keyword>
<dbReference type="Gene3D" id="3.30.420.10">
    <property type="entry name" value="Ribonuclease H-like superfamily/Ribonuclease H"/>
    <property type="match status" value="1"/>
</dbReference>
<dbReference type="GO" id="GO:0008408">
    <property type="term" value="F:3'-5' exonuclease activity"/>
    <property type="evidence" value="ECO:0007669"/>
    <property type="project" value="UniProtKB-ARBA"/>
</dbReference>
<dbReference type="PANTHER" id="PTHR13620:SF109">
    <property type="entry name" value="3'-5' EXONUCLEASE"/>
    <property type="match status" value="1"/>
</dbReference>
<dbReference type="GO" id="GO:0003676">
    <property type="term" value="F:nucleic acid binding"/>
    <property type="evidence" value="ECO:0007669"/>
    <property type="project" value="InterPro"/>
</dbReference>